<evidence type="ECO:0000313" key="2">
    <source>
        <dbReference type="Proteomes" id="UP000649617"/>
    </source>
</evidence>
<dbReference type="Proteomes" id="UP000649617">
    <property type="component" value="Unassembled WGS sequence"/>
</dbReference>
<dbReference type="Gene3D" id="3.40.50.150">
    <property type="entry name" value="Vaccinia Virus protein VP39"/>
    <property type="match status" value="1"/>
</dbReference>
<sequence length="162" mass="17790">MRIWLCSRTREYRRVAATVVLPGQWVVELGCHEGVTTSLLSKRRPGFVLGVDRSAHAVRTATGRFPQLHFGVADALDSQLHELRENLQNRGATLADVKACFLDLGGDARLSTVLHALANLHCLPHLELLVAKSEELVRLKKQSEMLVQADVGGLCCGAEKVE</sequence>
<proteinExistence type="predicted"/>
<organism evidence="1 2">
    <name type="scientific">Symbiodinium pilosum</name>
    <name type="common">Dinoflagellate</name>
    <dbReference type="NCBI Taxonomy" id="2952"/>
    <lineage>
        <taxon>Eukaryota</taxon>
        <taxon>Sar</taxon>
        <taxon>Alveolata</taxon>
        <taxon>Dinophyceae</taxon>
        <taxon>Suessiales</taxon>
        <taxon>Symbiodiniaceae</taxon>
        <taxon>Symbiodinium</taxon>
    </lineage>
</organism>
<reference evidence="1" key="1">
    <citation type="submission" date="2021-02" db="EMBL/GenBank/DDBJ databases">
        <authorList>
            <person name="Dougan E. K."/>
            <person name="Rhodes N."/>
            <person name="Thang M."/>
            <person name="Chan C."/>
        </authorList>
    </citation>
    <scope>NUCLEOTIDE SEQUENCE</scope>
</reference>
<keyword evidence="2" id="KW-1185">Reference proteome</keyword>
<accession>A0A812VBL5</accession>
<dbReference type="InterPro" id="IPR029063">
    <property type="entry name" value="SAM-dependent_MTases_sf"/>
</dbReference>
<comment type="caution">
    <text evidence="1">The sequence shown here is derived from an EMBL/GenBank/DDBJ whole genome shotgun (WGS) entry which is preliminary data.</text>
</comment>
<dbReference type="SUPFAM" id="SSF53335">
    <property type="entry name" value="S-adenosyl-L-methionine-dependent methyltransferases"/>
    <property type="match status" value="1"/>
</dbReference>
<dbReference type="AlphaFoldDB" id="A0A812VBL5"/>
<gene>
    <name evidence="1" type="primary">dnaJ</name>
    <name evidence="1" type="ORF">SPIL2461_LOCUS16584</name>
</gene>
<protein>
    <submittedName>
        <fullName evidence="1">DnaJ protein</fullName>
    </submittedName>
</protein>
<name>A0A812VBL5_SYMPI</name>
<evidence type="ECO:0000313" key="1">
    <source>
        <dbReference type="EMBL" id="CAE7631771.1"/>
    </source>
</evidence>
<dbReference type="OrthoDB" id="542683at2759"/>
<dbReference type="EMBL" id="CAJNIZ010042677">
    <property type="protein sequence ID" value="CAE7631771.1"/>
    <property type="molecule type" value="Genomic_DNA"/>
</dbReference>